<feature type="domain" description="CCHC-type" evidence="2">
    <location>
        <begin position="396"/>
        <end position="409"/>
    </location>
</feature>
<dbReference type="SUPFAM" id="SSF57756">
    <property type="entry name" value="Retrovirus zinc finger-like domains"/>
    <property type="match status" value="1"/>
</dbReference>
<dbReference type="PROSITE" id="PS50158">
    <property type="entry name" value="ZF_CCHC"/>
    <property type="match status" value="1"/>
</dbReference>
<accession>V5GNH6</accession>
<dbReference type="Pfam" id="PF00098">
    <property type="entry name" value="zf-CCHC"/>
    <property type="match status" value="1"/>
</dbReference>
<keyword evidence="1" id="KW-0479">Metal-binding</keyword>
<organism evidence="3">
    <name type="scientific">Anoplophora glabripennis</name>
    <name type="common">Asian longhorn beetle</name>
    <name type="synonym">Anoplophora nobilis</name>
    <dbReference type="NCBI Taxonomy" id="217634"/>
    <lineage>
        <taxon>Eukaryota</taxon>
        <taxon>Metazoa</taxon>
        <taxon>Ecdysozoa</taxon>
        <taxon>Arthropoda</taxon>
        <taxon>Hexapoda</taxon>
        <taxon>Insecta</taxon>
        <taxon>Pterygota</taxon>
        <taxon>Neoptera</taxon>
        <taxon>Endopterygota</taxon>
        <taxon>Coleoptera</taxon>
        <taxon>Polyphaga</taxon>
        <taxon>Cucujiformia</taxon>
        <taxon>Chrysomeloidea</taxon>
        <taxon>Cerambycidae</taxon>
        <taxon>Lamiinae</taxon>
        <taxon>Lamiini</taxon>
        <taxon>Anoplophora</taxon>
    </lineage>
</organism>
<dbReference type="Pfam" id="PF03732">
    <property type="entry name" value="Retrotrans_gag"/>
    <property type="match status" value="1"/>
</dbReference>
<keyword evidence="1" id="KW-0863">Zinc-finger</keyword>
<reference evidence="3" key="1">
    <citation type="submission" date="2013-07" db="EMBL/GenBank/DDBJ databases">
        <title>Midgut Transcriptome Profiling of Anoplphora glabripennis, a Lignocellulose Degrading, Wood-Boring Cerambycid.</title>
        <authorList>
            <person name="Scully E.D."/>
            <person name="Hoover K."/>
            <person name="Carlson J.E."/>
            <person name="Tien M."/>
            <person name="Geib S.M."/>
        </authorList>
    </citation>
    <scope>NUCLEOTIDE SEQUENCE</scope>
</reference>
<dbReference type="EMBL" id="GALX01005329">
    <property type="protein sequence ID" value="JAB63137.1"/>
    <property type="molecule type" value="Transcribed_RNA"/>
</dbReference>
<dbReference type="InterPro" id="IPR036875">
    <property type="entry name" value="Znf_CCHC_sf"/>
</dbReference>
<dbReference type="GO" id="GO:0008270">
    <property type="term" value="F:zinc ion binding"/>
    <property type="evidence" value="ECO:0007669"/>
    <property type="project" value="UniProtKB-KW"/>
</dbReference>
<keyword evidence="1" id="KW-0862">Zinc</keyword>
<dbReference type="InterPro" id="IPR005162">
    <property type="entry name" value="Retrotrans_gag_dom"/>
</dbReference>
<protein>
    <submittedName>
        <fullName evidence="3">Gag polyprotein</fullName>
    </submittedName>
</protein>
<dbReference type="InterPro" id="IPR001878">
    <property type="entry name" value="Znf_CCHC"/>
</dbReference>
<dbReference type="SMART" id="SM00343">
    <property type="entry name" value="ZnF_C2HC"/>
    <property type="match status" value="2"/>
</dbReference>
<dbReference type="OrthoDB" id="10053966at2759"/>
<dbReference type="GO" id="GO:0003676">
    <property type="term" value="F:nucleic acid binding"/>
    <property type="evidence" value="ECO:0007669"/>
    <property type="project" value="InterPro"/>
</dbReference>
<dbReference type="AlphaFoldDB" id="V5GNH6"/>
<proteinExistence type="predicted"/>
<evidence type="ECO:0000256" key="1">
    <source>
        <dbReference type="PROSITE-ProRule" id="PRU00047"/>
    </source>
</evidence>
<evidence type="ECO:0000259" key="2">
    <source>
        <dbReference type="PROSITE" id="PS50158"/>
    </source>
</evidence>
<dbReference type="Gene3D" id="4.10.60.10">
    <property type="entry name" value="Zinc finger, CCHC-type"/>
    <property type="match status" value="1"/>
</dbReference>
<name>V5GNH6_ANOGL</name>
<gene>
    <name evidence="3" type="primary">GAG</name>
</gene>
<sequence>MASLKMDINRLKKDELIFELAIRGVTCDETKTVDELRTCLRPLLRLEKSDTSLSYPEYNLNIDDELKTIRDKCLELQGLLDKLLSGTLKQSPEVIRSRLYHVLHRIDQMPTSSLTSEQSQLRSAYLSDSLKLLDFLDNFMSRDVAGGYESVFSEAAAQGNVSVDSIVDPAASALNSTRSPPPPSSSQPVQKWNLKFSGDPKGLSVHNFLERVQELSIARNVSVQQVFESAIDLFEGKALLWFRSNKDRVSNWEELRRLLIRHYEPPDYKERLFDEILSRTQDPSESFIEYFSCMLSMFRRYGTVAEDVQLRLITRNLAPFYIMQLPVVNSLSELEDECLKLEKKKYRADNYRPPARKRNTYVEPDFAFVGTSNSRSISSSIELNEVRSNGDISGNCYNCGQLGHRFRNCSAARRIFCFKCGKVGVTVRKCPTCNPSGNVPGRH</sequence>
<evidence type="ECO:0000313" key="3">
    <source>
        <dbReference type="EMBL" id="JAB63137.1"/>
    </source>
</evidence>